<protein>
    <submittedName>
        <fullName evidence="1">Uncharacterized protein</fullName>
    </submittedName>
</protein>
<dbReference type="EMBL" id="CP036268">
    <property type="protein sequence ID" value="QDT35972.1"/>
    <property type="molecule type" value="Genomic_DNA"/>
</dbReference>
<dbReference type="RefSeq" id="WP_310820940.1">
    <property type="nucleotide sequence ID" value="NZ_CP036268.1"/>
</dbReference>
<name>A0A517QWC7_9PLAN</name>
<dbReference type="Proteomes" id="UP000317318">
    <property type="component" value="Chromosome"/>
</dbReference>
<organism evidence="1 2">
    <name type="scientific">Stratiformator vulcanicus</name>
    <dbReference type="NCBI Taxonomy" id="2527980"/>
    <lineage>
        <taxon>Bacteria</taxon>
        <taxon>Pseudomonadati</taxon>
        <taxon>Planctomycetota</taxon>
        <taxon>Planctomycetia</taxon>
        <taxon>Planctomycetales</taxon>
        <taxon>Planctomycetaceae</taxon>
        <taxon>Stratiformator</taxon>
    </lineage>
</organism>
<dbReference type="KEGG" id="svp:Pan189_03270"/>
<reference evidence="1 2" key="1">
    <citation type="submission" date="2019-02" db="EMBL/GenBank/DDBJ databases">
        <title>Deep-cultivation of Planctomycetes and their phenomic and genomic characterization uncovers novel biology.</title>
        <authorList>
            <person name="Wiegand S."/>
            <person name="Jogler M."/>
            <person name="Boedeker C."/>
            <person name="Pinto D."/>
            <person name="Vollmers J."/>
            <person name="Rivas-Marin E."/>
            <person name="Kohn T."/>
            <person name="Peeters S.H."/>
            <person name="Heuer A."/>
            <person name="Rast P."/>
            <person name="Oberbeckmann S."/>
            <person name="Bunk B."/>
            <person name="Jeske O."/>
            <person name="Meyerdierks A."/>
            <person name="Storesund J.E."/>
            <person name="Kallscheuer N."/>
            <person name="Luecker S."/>
            <person name="Lage O.M."/>
            <person name="Pohl T."/>
            <person name="Merkel B.J."/>
            <person name="Hornburger P."/>
            <person name="Mueller R.-W."/>
            <person name="Bruemmer F."/>
            <person name="Labrenz M."/>
            <person name="Spormann A.M."/>
            <person name="Op den Camp H."/>
            <person name="Overmann J."/>
            <person name="Amann R."/>
            <person name="Jetten M.S.M."/>
            <person name="Mascher T."/>
            <person name="Medema M.H."/>
            <person name="Devos D.P."/>
            <person name="Kaster A.-K."/>
            <person name="Ovreas L."/>
            <person name="Rohde M."/>
            <person name="Galperin M.Y."/>
            <person name="Jogler C."/>
        </authorList>
    </citation>
    <scope>NUCLEOTIDE SEQUENCE [LARGE SCALE GENOMIC DNA]</scope>
    <source>
        <strain evidence="1 2">Pan189</strain>
    </source>
</reference>
<proteinExistence type="predicted"/>
<accession>A0A517QWC7</accession>
<evidence type="ECO:0000313" key="2">
    <source>
        <dbReference type="Proteomes" id="UP000317318"/>
    </source>
</evidence>
<sequence>MLGVDALNEGEKRSLPYVGNVPTSRVEPNANGLTEADCEHITAALLTEVLQRTYFEKHTENLLDLFGLPSDLTIMS</sequence>
<gene>
    <name evidence="1" type="ORF">Pan189_03270</name>
</gene>
<keyword evidence="2" id="KW-1185">Reference proteome</keyword>
<evidence type="ECO:0000313" key="1">
    <source>
        <dbReference type="EMBL" id="QDT35972.1"/>
    </source>
</evidence>
<dbReference type="AlphaFoldDB" id="A0A517QWC7"/>